<dbReference type="PROSITE" id="PS50174">
    <property type="entry name" value="G_PATCH"/>
    <property type="match status" value="1"/>
</dbReference>
<evidence type="ECO:0000256" key="2">
    <source>
        <dbReference type="ARBA" id="ARBA00022517"/>
    </source>
</evidence>
<proteinExistence type="inferred from homology"/>
<organism evidence="10 11">
    <name type="scientific">Aureobasidium uvarum</name>
    <dbReference type="NCBI Taxonomy" id="2773716"/>
    <lineage>
        <taxon>Eukaryota</taxon>
        <taxon>Fungi</taxon>
        <taxon>Dikarya</taxon>
        <taxon>Ascomycota</taxon>
        <taxon>Pezizomycotina</taxon>
        <taxon>Dothideomycetes</taxon>
        <taxon>Dothideomycetidae</taxon>
        <taxon>Dothideales</taxon>
        <taxon>Saccotheciaceae</taxon>
        <taxon>Aureobasidium</taxon>
    </lineage>
</organism>
<name>A0A9N8PRR3_9PEZI</name>
<feature type="compositionally biased region" description="Basic residues" evidence="8">
    <location>
        <begin position="213"/>
        <end position="228"/>
    </location>
</feature>
<feature type="compositionally biased region" description="Basic and acidic residues" evidence="8">
    <location>
        <begin position="229"/>
        <end position="243"/>
    </location>
</feature>
<dbReference type="GO" id="GO:0005730">
    <property type="term" value="C:nucleolus"/>
    <property type="evidence" value="ECO:0007669"/>
    <property type="project" value="UniProtKB-SubCell"/>
</dbReference>
<comment type="caution">
    <text evidence="10">The sequence shown here is derived from an EMBL/GenBank/DDBJ whole genome shotgun (WGS) entry which is preliminary data.</text>
</comment>
<keyword evidence="2" id="KW-0690">Ribosome biogenesis</keyword>
<feature type="compositionally biased region" description="Acidic residues" evidence="8">
    <location>
        <begin position="197"/>
        <end position="208"/>
    </location>
</feature>
<comment type="function">
    <text evidence="7">Involved in rRNA-processing at A0, A1 and A2 sites and negatively regulates telomerase.</text>
</comment>
<feature type="region of interest" description="Disordered" evidence="8">
    <location>
        <begin position="159"/>
        <end position="318"/>
    </location>
</feature>
<dbReference type="Pfam" id="PF01585">
    <property type="entry name" value="G-patch"/>
    <property type="match status" value="1"/>
</dbReference>
<gene>
    <name evidence="10" type="ORF">AWRI4620_LOCUS4582</name>
</gene>
<dbReference type="InterPro" id="IPR000467">
    <property type="entry name" value="G_patch_dom"/>
</dbReference>
<feature type="compositionally biased region" description="Basic residues" evidence="8">
    <location>
        <begin position="269"/>
        <end position="292"/>
    </location>
</feature>
<feature type="domain" description="G-patch" evidence="9">
    <location>
        <begin position="36"/>
        <end position="90"/>
    </location>
</feature>
<feature type="non-terminal residue" evidence="10">
    <location>
        <position position="352"/>
    </location>
</feature>
<comment type="similarity">
    <text evidence="5">Belongs to the PINX1 family.</text>
</comment>
<evidence type="ECO:0000256" key="4">
    <source>
        <dbReference type="ARBA" id="ARBA00023242"/>
    </source>
</evidence>
<evidence type="ECO:0000313" key="10">
    <source>
        <dbReference type="EMBL" id="CAD0110327.1"/>
    </source>
</evidence>
<sequence length="352" mass="38269">TLPTTTLSLVNMGLAGPKRRSKIGNDPNNNNWAKATDSFGHKILASQGWKPGDTLGAKDANHASHYTVGSNSHIRVLLKDDNLGLGAARGGNNAETFGLSLYSGLLGRLNGKSEVEVEKQQTAQRDVELALYQGRKYGNINFISAGFLVGDKMDLKSTVMPNSKSAPSKSAPDAANKKRKRSEPEQQSTNDASSDSDSSDSDDDEEVDEAPKAKKAKGSKKDKKSKKSSSKDASSESADESKSKERRKKDKKRKATDASGSEDETRAERKARRAERRAKKEAKKGEKRRKKEEKKAAKSGTATPSTTPGTPAEPAPVAALYGRQNVRQRYIAQKRLAFMDPQAMKEIFMVKA</sequence>
<evidence type="ECO:0000259" key="9">
    <source>
        <dbReference type="PROSITE" id="PS50174"/>
    </source>
</evidence>
<evidence type="ECO:0000256" key="5">
    <source>
        <dbReference type="ARBA" id="ARBA00038007"/>
    </source>
</evidence>
<keyword evidence="4" id="KW-0539">Nucleus</keyword>
<evidence type="ECO:0000256" key="8">
    <source>
        <dbReference type="SAM" id="MobiDB-lite"/>
    </source>
</evidence>
<reference evidence="10" key="1">
    <citation type="submission" date="2020-06" db="EMBL/GenBank/DDBJ databases">
        <authorList>
            <person name="Onetto C."/>
        </authorList>
    </citation>
    <scope>NUCLEOTIDE SEQUENCE</scope>
</reference>
<evidence type="ECO:0000313" key="11">
    <source>
        <dbReference type="Proteomes" id="UP000745764"/>
    </source>
</evidence>
<protein>
    <recommendedName>
        <fullName evidence="6">PinX1-related protein 1</fullName>
    </recommendedName>
</protein>
<feature type="compositionally biased region" description="Low complexity" evidence="8">
    <location>
        <begin position="298"/>
        <end position="318"/>
    </location>
</feature>
<dbReference type="EMBL" id="CAINUL010000006">
    <property type="protein sequence ID" value="CAD0110327.1"/>
    <property type="molecule type" value="Genomic_DNA"/>
</dbReference>
<evidence type="ECO:0000256" key="7">
    <source>
        <dbReference type="ARBA" id="ARBA00043878"/>
    </source>
</evidence>
<dbReference type="OrthoDB" id="29523at2759"/>
<dbReference type="GO" id="GO:0006364">
    <property type="term" value="P:rRNA processing"/>
    <property type="evidence" value="ECO:0007669"/>
    <property type="project" value="UniProtKB-KW"/>
</dbReference>
<dbReference type="AlphaFoldDB" id="A0A9N8PRR3"/>
<evidence type="ECO:0000256" key="1">
    <source>
        <dbReference type="ARBA" id="ARBA00004604"/>
    </source>
</evidence>
<evidence type="ECO:0000256" key="6">
    <source>
        <dbReference type="ARBA" id="ARBA00041961"/>
    </source>
</evidence>
<keyword evidence="3" id="KW-0698">rRNA processing</keyword>
<dbReference type="GO" id="GO:0003676">
    <property type="term" value="F:nucleic acid binding"/>
    <property type="evidence" value="ECO:0007669"/>
    <property type="project" value="InterPro"/>
</dbReference>
<dbReference type="InterPro" id="IPR050656">
    <property type="entry name" value="PINX1"/>
</dbReference>
<keyword evidence="11" id="KW-1185">Reference proteome</keyword>
<dbReference type="PANTHER" id="PTHR23149:SF31">
    <property type="entry name" value="PROTEIN PXR1"/>
    <property type="match status" value="1"/>
</dbReference>
<dbReference type="Proteomes" id="UP000745764">
    <property type="component" value="Unassembled WGS sequence"/>
</dbReference>
<evidence type="ECO:0000256" key="3">
    <source>
        <dbReference type="ARBA" id="ARBA00022552"/>
    </source>
</evidence>
<comment type="subcellular location">
    <subcellularLocation>
        <location evidence="1">Nucleus</location>
        <location evidence="1">Nucleolus</location>
    </subcellularLocation>
</comment>
<dbReference type="PANTHER" id="PTHR23149">
    <property type="entry name" value="G PATCH DOMAIN CONTAINING PROTEIN"/>
    <property type="match status" value="1"/>
</dbReference>
<feature type="compositionally biased region" description="Basic residues" evidence="8">
    <location>
        <begin position="244"/>
        <end position="254"/>
    </location>
</feature>
<accession>A0A9N8PRR3</accession>
<dbReference type="SMART" id="SM00443">
    <property type="entry name" value="G_patch"/>
    <property type="match status" value="1"/>
</dbReference>
<feature type="compositionally biased region" description="Low complexity" evidence="8">
    <location>
        <begin position="161"/>
        <end position="174"/>
    </location>
</feature>